<keyword evidence="3" id="KW-1185">Reference proteome</keyword>
<evidence type="ECO:0000313" key="2">
    <source>
        <dbReference type="EMBL" id="TKW31916.1"/>
    </source>
</evidence>
<evidence type="ECO:0000313" key="3">
    <source>
        <dbReference type="Proteomes" id="UP000298652"/>
    </source>
</evidence>
<organism evidence="2 3">
    <name type="scientific">Setaria viridis</name>
    <name type="common">Green bristlegrass</name>
    <name type="synonym">Setaria italica subsp. viridis</name>
    <dbReference type="NCBI Taxonomy" id="4556"/>
    <lineage>
        <taxon>Eukaryota</taxon>
        <taxon>Viridiplantae</taxon>
        <taxon>Streptophyta</taxon>
        <taxon>Embryophyta</taxon>
        <taxon>Tracheophyta</taxon>
        <taxon>Spermatophyta</taxon>
        <taxon>Magnoliopsida</taxon>
        <taxon>Liliopsida</taxon>
        <taxon>Poales</taxon>
        <taxon>Poaceae</taxon>
        <taxon>PACMAD clade</taxon>
        <taxon>Panicoideae</taxon>
        <taxon>Panicodae</taxon>
        <taxon>Paniceae</taxon>
        <taxon>Cenchrinae</taxon>
        <taxon>Setaria</taxon>
    </lineage>
</organism>
<feature type="region of interest" description="Disordered" evidence="1">
    <location>
        <begin position="1"/>
        <end position="82"/>
    </location>
</feature>
<feature type="region of interest" description="Disordered" evidence="1">
    <location>
        <begin position="99"/>
        <end position="128"/>
    </location>
</feature>
<accession>A0A4V6DB05</accession>
<dbReference type="Gramene" id="TKW31916">
    <property type="protein sequence ID" value="TKW31916"/>
    <property type="gene ID" value="SEVIR_2G137500v2"/>
</dbReference>
<gene>
    <name evidence="2" type="ORF">SEVIR_2G137500v2</name>
</gene>
<feature type="compositionally biased region" description="Gly residues" evidence="1">
    <location>
        <begin position="38"/>
        <end position="48"/>
    </location>
</feature>
<dbReference type="AlphaFoldDB" id="A0A4V6DB05"/>
<dbReference type="EMBL" id="CM016553">
    <property type="protein sequence ID" value="TKW31916.1"/>
    <property type="molecule type" value="Genomic_DNA"/>
</dbReference>
<name>A0A4V6DB05_SETVI</name>
<sequence length="156" mass="15436">MVQNRTTPEGAGGQATPKGVGGENRWGRGRPSSPMVRPGGGGGGGGCGPARRGGSSGAQGWRAGGQRAFNGGRSSRPVVCGRGAPRGWCGAAGFERRGAQDTQCMGRRAGEGRQAATSARSRPIGAGRAGGCGVGRAAGMAWATCGRGPGCAGRWR</sequence>
<reference evidence="2" key="1">
    <citation type="submission" date="2019-03" db="EMBL/GenBank/DDBJ databases">
        <title>WGS assembly of Setaria viridis.</title>
        <authorList>
            <person name="Huang P."/>
            <person name="Jenkins J."/>
            <person name="Grimwood J."/>
            <person name="Barry K."/>
            <person name="Healey A."/>
            <person name="Mamidi S."/>
            <person name="Sreedasyam A."/>
            <person name="Shu S."/>
            <person name="Feldman M."/>
            <person name="Wu J."/>
            <person name="Yu Y."/>
            <person name="Chen C."/>
            <person name="Johnson J."/>
            <person name="Rokhsar D."/>
            <person name="Baxter I."/>
            <person name="Schmutz J."/>
            <person name="Brutnell T."/>
            <person name="Kellogg E."/>
        </authorList>
    </citation>
    <scope>NUCLEOTIDE SEQUENCE [LARGE SCALE GENOMIC DNA]</scope>
</reference>
<proteinExistence type="predicted"/>
<dbReference type="Proteomes" id="UP000298652">
    <property type="component" value="Chromosome 2"/>
</dbReference>
<feature type="compositionally biased region" description="Low complexity" evidence="1">
    <location>
        <begin position="49"/>
        <end position="68"/>
    </location>
</feature>
<evidence type="ECO:0000256" key="1">
    <source>
        <dbReference type="SAM" id="MobiDB-lite"/>
    </source>
</evidence>
<protein>
    <submittedName>
        <fullName evidence="2">Uncharacterized protein</fullName>
    </submittedName>
</protein>